<keyword evidence="2" id="KW-1185">Reference proteome</keyword>
<dbReference type="AlphaFoldDB" id="A0A1U7JM33"/>
<dbReference type="RefSeq" id="WP_028483086.1">
    <property type="nucleotide sequence ID" value="NZ_NKQT01000002.1"/>
</dbReference>
<comment type="caution">
    <text evidence="1">The sequence shown here is derived from an EMBL/GenBank/DDBJ whole genome shotgun (WGS) entry which is preliminary data.</text>
</comment>
<sequence>MIHPQGPLPLAMRTLFFALLVLALPGCTFWPDHGSGGAAERFTSDQRSIRDYEIILQDLERRGAERWAAAETHKARTTLIAAKQAAAGGLAYDAEQDLALLWFHVQTIEKKLNRQRAGLRTGAGS</sequence>
<dbReference type="EMBL" id="LVVZ01000004">
    <property type="protein sequence ID" value="OKL45711.1"/>
    <property type="molecule type" value="Genomic_DNA"/>
</dbReference>
<organism evidence="1 2">
    <name type="scientific">Pseudovibrio exalbescens</name>
    <dbReference type="NCBI Taxonomy" id="197461"/>
    <lineage>
        <taxon>Bacteria</taxon>
        <taxon>Pseudomonadati</taxon>
        <taxon>Pseudomonadota</taxon>
        <taxon>Alphaproteobacteria</taxon>
        <taxon>Hyphomicrobiales</taxon>
        <taxon>Stappiaceae</taxon>
        <taxon>Pseudovibrio</taxon>
    </lineage>
</organism>
<evidence type="ECO:0008006" key="3">
    <source>
        <dbReference type="Google" id="ProtNLM"/>
    </source>
</evidence>
<evidence type="ECO:0000313" key="2">
    <source>
        <dbReference type="Proteomes" id="UP000185783"/>
    </source>
</evidence>
<evidence type="ECO:0000313" key="1">
    <source>
        <dbReference type="EMBL" id="OKL45711.1"/>
    </source>
</evidence>
<dbReference type="STRING" id="197461.A3843_01895"/>
<protein>
    <recommendedName>
        <fullName evidence="3">DUF4398 domain-containing protein</fullName>
    </recommendedName>
</protein>
<proteinExistence type="predicted"/>
<accession>A0A1U7JM33</accession>
<name>A0A1U7JM33_9HYPH</name>
<gene>
    <name evidence="1" type="ORF">A3843_01895</name>
</gene>
<dbReference type="Proteomes" id="UP000185783">
    <property type="component" value="Unassembled WGS sequence"/>
</dbReference>
<reference evidence="1 2" key="1">
    <citation type="submission" date="2016-03" db="EMBL/GenBank/DDBJ databases">
        <title>Genome sequence of Nesiotobacter sp. nov., a moderately halophilic alphaproteobacterium isolated from the Yellow Sea, China.</title>
        <authorList>
            <person name="Zhang G."/>
            <person name="Zhang R."/>
        </authorList>
    </citation>
    <scope>NUCLEOTIDE SEQUENCE [LARGE SCALE GENOMIC DNA]</scope>
    <source>
        <strain evidence="1 2">WB1-6</strain>
    </source>
</reference>